<dbReference type="EC" id="2.5.1.18" evidence="1"/>
<dbReference type="InterPro" id="IPR036282">
    <property type="entry name" value="Glutathione-S-Trfase_C_sf"/>
</dbReference>
<dbReference type="Gene3D" id="3.40.30.10">
    <property type="entry name" value="Glutaredoxin"/>
    <property type="match status" value="1"/>
</dbReference>
<dbReference type="SUPFAM" id="SSF47616">
    <property type="entry name" value="GST C-terminal domain-like"/>
    <property type="match status" value="1"/>
</dbReference>
<dbReference type="InterPro" id="IPR036249">
    <property type="entry name" value="Thioredoxin-like_sf"/>
</dbReference>
<dbReference type="GO" id="GO:0005737">
    <property type="term" value="C:cytoplasm"/>
    <property type="evidence" value="ECO:0007669"/>
    <property type="project" value="TreeGrafter"/>
</dbReference>
<dbReference type="EMBL" id="PJCH01000017">
    <property type="protein sequence ID" value="PQA85617.1"/>
    <property type="molecule type" value="Genomic_DNA"/>
</dbReference>
<dbReference type="AlphaFoldDB" id="A0A2S7JZD1"/>
<dbReference type="InterPro" id="IPR004045">
    <property type="entry name" value="Glutathione_S-Trfase_N"/>
</dbReference>
<dbReference type="PANTHER" id="PTHR43900:SF3">
    <property type="entry name" value="GLUTATHIONE S-TRANSFERASE RHO"/>
    <property type="match status" value="1"/>
</dbReference>
<dbReference type="GO" id="GO:0043295">
    <property type="term" value="F:glutathione binding"/>
    <property type="evidence" value="ECO:0007669"/>
    <property type="project" value="TreeGrafter"/>
</dbReference>
<protein>
    <recommendedName>
        <fullName evidence="1">glutathione transferase</fullName>
        <ecNumber evidence="1">2.5.1.18</ecNumber>
    </recommendedName>
</protein>
<dbReference type="GO" id="GO:0004364">
    <property type="term" value="F:glutathione transferase activity"/>
    <property type="evidence" value="ECO:0007669"/>
    <property type="project" value="UniProtKB-EC"/>
</dbReference>
<evidence type="ECO:0000313" key="4">
    <source>
        <dbReference type="EMBL" id="PQA85617.1"/>
    </source>
</evidence>
<dbReference type="SFLD" id="SFLDS00019">
    <property type="entry name" value="Glutathione_Transferase_(cytos"/>
    <property type="match status" value="1"/>
</dbReference>
<comment type="caution">
    <text evidence="4">The sequence shown here is derived from an EMBL/GenBank/DDBJ whole genome shotgun (WGS) entry which is preliminary data.</text>
</comment>
<evidence type="ECO:0000256" key="1">
    <source>
        <dbReference type="ARBA" id="ARBA00012452"/>
    </source>
</evidence>
<dbReference type="PROSITE" id="PS50404">
    <property type="entry name" value="GST_NTER"/>
    <property type="match status" value="1"/>
</dbReference>
<dbReference type="InterPro" id="IPR054416">
    <property type="entry name" value="GST_UstS-like_C"/>
</dbReference>
<dbReference type="Pfam" id="PF22041">
    <property type="entry name" value="GST_C_7"/>
    <property type="match status" value="1"/>
</dbReference>
<feature type="domain" description="GST N-terminal" evidence="3">
    <location>
        <begin position="20"/>
        <end position="96"/>
    </location>
</feature>
<accession>A0A2S7JZD1</accession>
<evidence type="ECO:0000313" key="5">
    <source>
        <dbReference type="Proteomes" id="UP000239504"/>
    </source>
</evidence>
<organism evidence="4 5">
    <name type="scientific">Hyphococcus luteus</name>
    <dbReference type="NCBI Taxonomy" id="2058213"/>
    <lineage>
        <taxon>Bacteria</taxon>
        <taxon>Pseudomonadati</taxon>
        <taxon>Pseudomonadota</taxon>
        <taxon>Alphaproteobacteria</taxon>
        <taxon>Parvularculales</taxon>
        <taxon>Parvularculaceae</taxon>
        <taxon>Hyphococcus</taxon>
    </lineage>
</organism>
<dbReference type="Proteomes" id="UP000239504">
    <property type="component" value="Unassembled WGS sequence"/>
</dbReference>
<dbReference type="Gene3D" id="1.20.1050.10">
    <property type="match status" value="1"/>
</dbReference>
<dbReference type="OrthoDB" id="508035at2"/>
<dbReference type="InterPro" id="IPR040079">
    <property type="entry name" value="Glutathione_S-Trfase"/>
</dbReference>
<dbReference type="PANTHER" id="PTHR43900">
    <property type="entry name" value="GLUTATHIONE S-TRANSFERASE RHO"/>
    <property type="match status" value="1"/>
</dbReference>
<reference evidence="4 5" key="1">
    <citation type="submission" date="2017-12" db="EMBL/GenBank/DDBJ databases">
        <authorList>
            <person name="Hurst M.R.H."/>
        </authorList>
    </citation>
    <scope>NUCLEOTIDE SEQUENCE [LARGE SCALE GENOMIC DNA]</scope>
    <source>
        <strain evidence="4 5">SY-3-19</strain>
    </source>
</reference>
<sequence length="240" mass="26876">MTPPTSPDGNRPMSLKLYDLALADRDIRPSPFCWIAKFALLHKGLDFETVPVGFSNKQDYPDPEYGRVPVLVDGDEMVKDSAAIAAWLDKTYPEKPLTATPGEAAAAEFYKAWLFAAFFPAVMPMLVTRIHALAKKEDKPYFRQSREERFGKTLEDLAAAKGQKEKLEKAVELLSAPLSRFSYLGGDAPNLSDYLVMGAFMWPRLSTAKDIYTAPEPVAAWTERMLDLYDGYARKAKRPS</sequence>
<evidence type="ECO:0000259" key="3">
    <source>
        <dbReference type="PROSITE" id="PS50404"/>
    </source>
</evidence>
<gene>
    <name evidence="4" type="ORF">CW354_22040</name>
</gene>
<dbReference type="Pfam" id="PF13417">
    <property type="entry name" value="GST_N_3"/>
    <property type="match status" value="1"/>
</dbReference>
<dbReference type="SUPFAM" id="SSF52833">
    <property type="entry name" value="Thioredoxin-like"/>
    <property type="match status" value="1"/>
</dbReference>
<proteinExistence type="predicted"/>
<keyword evidence="5" id="KW-1185">Reference proteome</keyword>
<evidence type="ECO:0000256" key="2">
    <source>
        <dbReference type="ARBA" id="ARBA00022679"/>
    </source>
</evidence>
<keyword evidence="2 4" id="KW-0808">Transferase</keyword>
<name>A0A2S7JZD1_9PROT</name>